<evidence type="ECO:0000259" key="3">
    <source>
        <dbReference type="PROSITE" id="PS51698"/>
    </source>
</evidence>
<dbReference type="EMBL" id="GG663741">
    <property type="protein sequence ID" value="EEH56087.1"/>
    <property type="molecule type" value="Genomic_DNA"/>
</dbReference>
<dbReference type="GeneID" id="9685286"/>
<keyword evidence="2" id="KW-1133">Transmembrane helix</keyword>
<dbReference type="OrthoDB" id="629492at2759"/>
<dbReference type="RefSeq" id="XP_003060135.1">
    <property type="nucleotide sequence ID" value="XM_003060089.1"/>
</dbReference>
<evidence type="ECO:0000256" key="1">
    <source>
        <dbReference type="SAM" id="MobiDB-lite"/>
    </source>
</evidence>
<feature type="transmembrane region" description="Helical" evidence="2">
    <location>
        <begin position="193"/>
        <end position="215"/>
    </location>
</feature>
<dbReference type="Pfam" id="PF04564">
    <property type="entry name" value="U-box"/>
    <property type="match status" value="1"/>
</dbReference>
<dbReference type="InterPro" id="IPR003613">
    <property type="entry name" value="Ubox_domain"/>
</dbReference>
<keyword evidence="2" id="KW-0812">Transmembrane</keyword>
<dbReference type="KEGG" id="mpp:MICPUCDRAFT_59589"/>
<keyword evidence="5" id="KW-1185">Reference proteome</keyword>
<evidence type="ECO:0000313" key="4">
    <source>
        <dbReference type="EMBL" id="EEH56087.1"/>
    </source>
</evidence>
<sequence length="500" mass="53425">MSIFDALRRDADLRRRRGARDGDGDGDVDAVGDAVVEREEGSDAAGAPPPFDARDASNASAAAAAAAAAAADDDDEPEALCCPITKVMLRDPVFLAGSGNTYERDAIERFWRGSGGSRGRKRDPLTNARVANASLFTNWDKRREVQAWLSRNEGKVPEGWASRDDVPPAKETTDDARRRSKNGGGGGGGARRWATIAVAFVVSSIVIVAFQAGAVERAWRRGWEWRRSIGWRAPHSGGGGGGGDDGDSGLFFGGSTNREMKTRLRWESALIERFGEDRFKTMAPIAPPHGSRIRAMSGPHGELAILIPPGGVFNAGAVAETAFTGAWTAITAAWTYGAMIGPSPLFALFSVPFWGVGAHLGKTVAAAMFESTRVDFVPPAAAPAAPPPGDVHRRGLRPPPAREELGRFHYSREAFGRELARADGPLGAISGLNVVTRTHVNDVPTTTLNLFVGVETYEMGVGVSEVEQRWMRATALEALARARVFLPRGGGRREFVSRDA</sequence>
<dbReference type="PROSITE" id="PS51698">
    <property type="entry name" value="U_BOX"/>
    <property type="match status" value="1"/>
</dbReference>
<accession>C1MW15</accession>
<dbReference type="PANTHER" id="PTHR46573:SF1">
    <property type="entry name" value="WD REPEAT, SAM AND U-BOX DOMAIN-CONTAINING PROTEIN 1"/>
    <property type="match status" value="1"/>
</dbReference>
<organism evidence="5">
    <name type="scientific">Micromonas pusilla (strain CCMP1545)</name>
    <name type="common">Picoplanktonic green alga</name>
    <dbReference type="NCBI Taxonomy" id="564608"/>
    <lineage>
        <taxon>Eukaryota</taxon>
        <taxon>Viridiplantae</taxon>
        <taxon>Chlorophyta</taxon>
        <taxon>Mamiellophyceae</taxon>
        <taxon>Mamiellales</taxon>
        <taxon>Mamiellaceae</taxon>
        <taxon>Micromonas</taxon>
    </lineage>
</organism>
<proteinExistence type="predicted"/>
<reference evidence="4 5" key="1">
    <citation type="journal article" date="2009" name="Science">
        <title>Green evolution and dynamic adaptations revealed by genomes of the marine picoeukaryotes Micromonas.</title>
        <authorList>
            <person name="Worden A.Z."/>
            <person name="Lee J.H."/>
            <person name="Mock T."/>
            <person name="Rouze P."/>
            <person name="Simmons M.P."/>
            <person name="Aerts A.L."/>
            <person name="Allen A.E."/>
            <person name="Cuvelier M.L."/>
            <person name="Derelle E."/>
            <person name="Everett M.V."/>
            <person name="Foulon E."/>
            <person name="Grimwood J."/>
            <person name="Gundlach H."/>
            <person name="Henrissat B."/>
            <person name="Napoli C."/>
            <person name="McDonald S.M."/>
            <person name="Parker M.S."/>
            <person name="Rombauts S."/>
            <person name="Salamov A."/>
            <person name="Von Dassow P."/>
            <person name="Badger J.H."/>
            <person name="Coutinho P.M."/>
            <person name="Demir E."/>
            <person name="Dubchak I."/>
            <person name="Gentemann C."/>
            <person name="Eikrem W."/>
            <person name="Gready J.E."/>
            <person name="John U."/>
            <person name="Lanier W."/>
            <person name="Lindquist E.A."/>
            <person name="Lucas S."/>
            <person name="Mayer K.F."/>
            <person name="Moreau H."/>
            <person name="Not F."/>
            <person name="Otillar R."/>
            <person name="Panaud O."/>
            <person name="Pangilinan J."/>
            <person name="Paulsen I."/>
            <person name="Piegu B."/>
            <person name="Poliakov A."/>
            <person name="Robbens S."/>
            <person name="Schmutz J."/>
            <person name="Toulza E."/>
            <person name="Wyss T."/>
            <person name="Zelensky A."/>
            <person name="Zhou K."/>
            <person name="Armbrust E.V."/>
            <person name="Bhattacharya D."/>
            <person name="Goodenough U.W."/>
            <person name="Van de Peer Y."/>
            <person name="Grigoriev I.V."/>
        </authorList>
    </citation>
    <scope>NUCLEOTIDE SEQUENCE [LARGE SCALE GENOMIC DNA]</scope>
    <source>
        <strain evidence="4 5">CCMP1545</strain>
    </source>
</reference>
<dbReference type="GO" id="GO:0004842">
    <property type="term" value="F:ubiquitin-protein transferase activity"/>
    <property type="evidence" value="ECO:0007669"/>
    <property type="project" value="InterPro"/>
</dbReference>
<name>C1MW15_MICPC</name>
<keyword evidence="2" id="KW-0472">Membrane</keyword>
<dbReference type="InterPro" id="IPR052085">
    <property type="entry name" value="WD-SAM-U-box"/>
</dbReference>
<dbReference type="PANTHER" id="PTHR46573">
    <property type="entry name" value="WD REPEAT, SAM AND U-BOX DOMAIN-CONTAINING PROTEIN 1"/>
    <property type="match status" value="1"/>
</dbReference>
<dbReference type="STRING" id="564608.C1MW15"/>
<feature type="compositionally biased region" description="Basic and acidic residues" evidence="1">
    <location>
        <begin position="156"/>
        <end position="177"/>
    </location>
</feature>
<feature type="region of interest" description="Disordered" evidence="1">
    <location>
        <begin position="37"/>
        <end position="58"/>
    </location>
</feature>
<feature type="domain" description="U-box" evidence="3">
    <location>
        <begin position="75"/>
        <end position="155"/>
    </location>
</feature>
<dbReference type="InterPro" id="IPR013083">
    <property type="entry name" value="Znf_RING/FYVE/PHD"/>
</dbReference>
<dbReference type="Gene3D" id="3.30.40.10">
    <property type="entry name" value="Zinc/RING finger domain, C3HC4 (zinc finger)"/>
    <property type="match status" value="1"/>
</dbReference>
<dbReference type="SMART" id="SM00504">
    <property type="entry name" value="Ubox"/>
    <property type="match status" value="1"/>
</dbReference>
<feature type="region of interest" description="Disordered" evidence="1">
    <location>
        <begin position="232"/>
        <end position="252"/>
    </location>
</feature>
<dbReference type="UniPathway" id="UPA00143"/>
<protein>
    <submittedName>
        <fullName evidence="4">Predicted protein</fullName>
    </submittedName>
</protein>
<dbReference type="Proteomes" id="UP000001876">
    <property type="component" value="Unassembled WGS sequence"/>
</dbReference>
<gene>
    <name evidence="4" type="ORF">MICPUCDRAFT_59589</name>
</gene>
<evidence type="ECO:0000313" key="5">
    <source>
        <dbReference type="Proteomes" id="UP000001876"/>
    </source>
</evidence>
<dbReference type="GO" id="GO:0016567">
    <property type="term" value="P:protein ubiquitination"/>
    <property type="evidence" value="ECO:0007669"/>
    <property type="project" value="UniProtKB-UniPathway"/>
</dbReference>
<feature type="region of interest" description="Disordered" evidence="1">
    <location>
        <begin position="156"/>
        <end position="190"/>
    </location>
</feature>
<dbReference type="SUPFAM" id="SSF57850">
    <property type="entry name" value="RING/U-box"/>
    <property type="match status" value="1"/>
</dbReference>
<dbReference type="OMA" id="CPITKVM"/>
<evidence type="ECO:0000256" key="2">
    <source>
        <dbReference type="SAM" id="Phobius"/>
    </source>
</evidence>
<dbReference type="AlphaFoldDB" id="C1MW15"/>